<dbReference type="InterPro" id="IPR032710">
    <property type="entry name" value="NTF2-like_dom_sf"/>
</dbReference>
<reference evidence="3" key="1">
    <citation type="submission" date="2016-06" db="EMBL/GenBank/DDBJ databases">
        <title>Parallel loss of symbiosis genes in relatives of nitrogen-fixing non-legume Parasponia.</title>
        <authorList>
            <person name="Van Velzen R."/>
            <person name="Holmer R."/>
            <person name="Bu F."/>
            <person name="Rutten L."/>
            <person name="Van Zeijl A."/>
            <person name="Liu W."/>
            <person name="Santuari L."/>
            <person name="Cao Q."/>
            <person name="Sharma T."/>
            <person name="Shen D."/>
            <person name="Roswanjaya Y."/>
            <person name="Wardhani T."/>
            <person name="Kalhor M.S."/>
            <person name="Jansen J."/>
            <person name="Van den Hoogen J."/>
            <person name="Gungor B."/>
            <person name="Hartog M."/>
            <person name="Hontelez J."/>
            <person name="Verver J."/>
            <person name="Yang W.-C."/>
            <person name="Schijlen E."/>
            <person name="Repin R."/>
            <person name="Schilthuizen M."/>
            <person name="Schranz E."/>
            <person name="Heidstra R."/>
            <person name="Miyata K."/>
            <person name="Fedorova E."/>
            <person name="Kohlen W."/>
            <person name="Bisseling T."/>
            <person name="Smit S."/>
            <person name="Geurts R."/>
        </authorList>
    </citation>
    <scope>NUCLEOTIDE SEQUENCE [LARGE SCALE GENOMIC DNA]</scope>
    <source>
        <strain evidence="3">cv. RG33-2</strain>
    </source>
</reference>
<accession>A0A2P5FN91</accession>
<dbReference type="SUPFAM" id="SSF54427">
    <property type="entry name" value="NTF2-like"/>
    <property type="match status" value="1"/>
</dbReference>
<proteinExistence type="predicted"/>
<dbReference type="STRING" id="63057.A0A2P5FN91"/>
<evidence type="ECO:0000313" key="3">
    <source>
        <dbReference type="Proteomes" id="UP000237000"/>
    </source>
</evidence>
<gene>
    <name evidence="2" type="ORF">TorRG33x02_051040</name>
</gene>
<dbReference type="OrthoDB" id="201750at2759"/>
<dbReference type="Proteomes" id="UP000237000">
    <property type="component" value="Unassembled WGS sequence"/>
</dbReference>
<comment type="caution">
    <text evidence="2">The sequence shown here is derived from an EMBL/GenBank/DDBJ whole genome shotgun (WGS) entry which is preliminary data.</text>
</comment>
<dbReference type="InParanoid" id="A0A2P5FN91"/>
<protein>
    <submittedName>
        <fullName evidence="2">Polyketide cyclase SnoaL-like domain containing protein</fullName>
    </submittedName>
</protein>
<dbReference type="AlphaFoldDB" id="A0A2P5FN91"/>
<evidence type="ECO:0000259" key="1">
    <source>
        <dbReference type="Pfam" id="PF12680"/>
    </source>
</evidence>
<dbReference type="PANTHER" id="PTHR33698:SF3">
    <property type="entry name" value="OS09G0266000 PROTEIN"/>
    <property type="match status" value="1"/>
</dbReference>
<organism evidence="2 3">
    <name type="scientific">Trema orientale</name>
    <name type="common">Charcoal tree</name>
    <name type="synonym">Celtis orientalis</name>
    <dbReference type="NCBI Taxonomy" id="63057"/>
    <lineage>
        <taxon>Eukaryota</taxon>
        <taxon>Viridiplantae</taxon>
        <taxon>Streptophyta</taxon>
        <taxon>Embryophyta</taxon>
        <taxon>Tracheophyta</taxon>
        <taxon>Spermatophyta</taxon>
        <taxon>Magnoliopsida</taxon>
        <taxon>eudicotyledons</taxon>
        <taxon>Gunneridae</taxon>
        <taxon>Pentapetalae</taxon>
        <taxon>rosids</taxon>
        <taxon>fabids</taxon>
        <taxon>Rosales</taxon>
        <taxon>Cannabaceae</taxon>
        <taxon>Trema</taxon>
    </lineage>
</organism>
<dbReference type="Pfam" id="PF12680">
    <property type="entry name" value="SnoaL_2"/>
    <property type="match status" value="1"/>
</dbReference>
<keyword evidence="3" id="KW-1185">Reference proteome</keyword>
<feature type="domain" description="SnoaL-like" evidence="1">
    <location>
        <begin position="89"/>
        <end position="184"/>
    </location>
</feature>
<name>A0A2P5FN91_TREOI</name>
<dbReference type="InterPro" id="IPR037401">
    <property type="entry name" value="SnoaL-like"/>
</dbReference>
<dbReference type="Gene3D" id="3.10.450.50">
    <property type="match status" value="1"/>
</dbReference>
<dbReference type="EMBL" id="JXTC01000020">
    <property type="protein sequence ID" value="PON99244.1"/>
    <property type="molecule type" value="Genomic_DNA"/>
</dbReference>
<evidence type="ECO:0000313" key="2">
    <source>
        <dbReference type="EMBL" id="PON99244.1"/>
    </source>
</evidence>
<dbReference type="FunCoup" id="A0A2P5FN91">
    <property type="interactions" value="493"/>
</dbReference>
<sequence length="230" mass="25369">MAMSSAITHHLPPPPSFNLNKSPSSWSCSLLHNSEAGPTTSTTRRGGALSTWRPRAPLFKLSSSGNQTAAVESPATGPVVVVASTAEVVRKFYGGINGRDLSSVADLISDDCVYEDLIFPRPFVGRKEILDFFENFMDFVEKDLQFVIDKLSTEDSSAVGVTWHLEWKGKTFPFSRGCSYYELEVINGKRQIIYGRDSVEPAIKPGKAALVIIRGVTWLLQQFPQLADRL</sequence>
<dbReference type="PANTHER" id="PTHR33698">
    <property type="entry name" value="NUCLEAR TRANSPORT FACTOR 2 (NTF2)-LIKE PROTEIN"/>
    <property type="match status" value="1"/>
</dbReference>